<dbReference type="AlphaFoldDB" id="A0A508X4Y3"/>
<gene>
    <name evidence="1" type="ORF">EMEDMD4_730011</name>
</gene>
<proteinExistence type="predicted"/>
<dbReference type="Proteomes" id="UP000507954">
    <property type="component" value="Unassembled WGS sequence"/>
</dbReference>
<name>A0A508X4Y3_9HYPH</name>
<dbReference type="EMBL" id="CABFNB010000143">
    <property type="protein sequence ID" value="VTZ64883.1"/>
    <property type="molecule type" value="Genomic_DNA"/>
</dbReference>
<sequence length="145" mass="15038">MLTRRRAARAHHGLYSHVFGAILSSVMKHWTVRQLSLLLLAVFVAAGMGLSAAQASGMAARMATMSEMAISAGAGCEDCPDQSPDSGMKAMACGTACAAPVLAALPTALPLPSCENAVSLLPRDTLLRGRALPPDPYPPRTSHIG</sequence>
<protein>
    <submittedName>
        <fullName evidence="1">Uncharacterized protein</fullName>
    </submittedName>
</protein>
<accession>A0A508X4Y3</accession>
<evidence type="ECO:0000313" key="1">
    <source>
        <dbReference type="EMBL" id="VTZ64883.1"/>
    </source>
</evidence>
<reference evidence="1" key="1">
    <citation type="submission" date="2019-06" db="EMBL/GenBank/DDBJ databases">
        <authorList>
            <person name="Le Quere A."/>
            <person name="Colella S."/>
        </authorList>
    </citation>
    <scope>NUCLEOTIDE SEQUENCE</scope>
    <source>
        <strain evidence="1">EmedicaeMD41</strain>
    </source>
</reference>
<organism evidence="1">
    <name type="scientific">Sinorhizobium medicae</name>
    <dbReference type="NCBI Taxonomy" id="110321"/>
    <lineage>
        <taxon>Bacteria</taxon>
        <taxon>Pseudomonadati</taxon>
        <taxon>Pseudomonadota</taxon>
        <taxon>Alphaproteobacteria</taxon>
        <taxon>Hyphomicrobiales</taxon>
        <taxon>Rhizobiaceae</taxon>
        <taxon>Sinorhizobium/Ensifer group</taxon>
        <taxon>Sinorhizobium</taxon>
    </lineage>
</organism>